<dbReference type="KEGG" id="sjv:SJAV_20910"/>
<dbReference type="PANTHER" id="PTHR39652:SF1">
    <property type="entry name" value="UPF0201 PROTEIN TK1335"/>
    <property type="match status" value="1"/>
</dbReference>
<dbReference type="AlphaFoldDB" id="A0AAT9GT98"/>
<dbReference type="RefSeq" id="WP_369609686.1">
    <property type="nucleotide sequence ID" value="NZ_AP031322.1"/>
</dbReference>
<dbReference type="GeneID" id="92355042"/>
<evidence type="ECO:0000313" key="2">
    <source>
        <dbReference type="EMBL" id="BFH74147.1"/>
    </source>
</evidence>
<proteinExistence type="inferred from homology"/>
<sequence length="146" mass="16788">MTKITIEVEVRPSEDYNKVLQAIRNFFDFDNLREENKGYIKIILAESHSLQSLEKFYKRLREERILDAARKYLTKGTIGNIITFMLNKQAAAVGRISFVDSENESPLGPIKVTIEHKDPQAVIDWLTPRTAKGVPLWENPIPSDDE</sequence>
<dbReference type="HAMAP" id="MF_01112">
    <property type="entry name" value="UPF0201"/>
    <property type="match status" value="1"/>
</dbReference>
<dbReference type="InterPro" id="IPR002739">
    <property type="entry name" value="PAB1135-like"/>
</dbReference>
<organism evidence="2">
    <name type="scientific">Sulfurisphaera javensis</name>
    <dbReference type="NCBI Taxonomy" id="2049879"/>
    <lineage>
        <taxon>Archaea</taxon>
        <taxon>Thermoproteota</taxon>
        <taxon>Thermoprotei</taxon>
        <taxon>Sulfolobales</taxon>
        <taxon>Sulfolobaceae</taxon>
        <taxon>Sulfurisphaera</taxon>
    </lineage>
</organism>
<gene>
    <name evidence="2" type="ORF">SJAV_20910</name>
</gene>
<dbReference type="InterPro" id="IPR022803">
    <property type="entry name" value="Ribosomal_uL5_dom_sf"/>
</dbReference>
<reference evidence="2" key="1">
    <citation type="submission" date="2024-03" db="EMBL/GenBank/DDBJ databases">
        <title>Complete genome sequence of Sulfurisphaera javensis strain KD-1.</title>
        <authorList>
            <person name="Sakai H."/>
            <person name="Nur N."/>
            <person name="Suwanto A."/>
            <person name="Kurosawa N."/>
        </authorList>
    </citation>
    <scope>NUCLEOTIDE SEQUENCE</scope>
    <source>
        <strain evidence="2">KD-1</strain>
    </source>
</reference>
<protein>
    <recommendedName>
        <fullName evidence="1">UPF0201 protein SJAV_20910</fullName>
    </recommendedName>
</protein>
<accession>A0AAT9GT98</accession>
<dbReference type="Pfam" id="PF01877">
    <property type="entry name" value="RNA_binding"/>
    <property type="match status" value="1"/>
</dbReference>
<dbReference type="NCBIfam" id="NF001687">
    <property type="entry name" value="PRK00447.1"/>
    <property type="match status" value="1"/>
</dbReference>
<dbReference type="SUPFAM" id="SSF55282">
    <property type="entry name" value="RL5-like"/>
    <property type="match status" value="1"/>
</dbReference>
<dbReference type="EMBL" id="AP031322">
    <property type="protein sequence ID" value="BFH74147.1"/>
    <property type="molecule type" value="Genomic_DNA"/>
</dbReference>
<dbReference type="Gene3D" id="3.30.1440.10">
    <property type="match status" value="1"/>
</dbReference>
<name>A0AAT9GT98_9CREN</name>
<dbReference type="PANTHER" id="PTHR39652">
    <property type="entry name" value="UPF0201 PROTEIN TK1335"/>
    <property type="match status" value="1"/>
</dbReference>
<comment type="similarity">
    <text evidence="1">Belongs to the UPF0201 family.</text>
</comment>
<evidence type="ECO:0000256" key="1">
    <source>
        <dbReference type="HAMAP-Rule" id="MF_01112"/>
    </source>
</evidence>